<protein>
    <recommendedName>
        <fullName evidence="3">UbiA prenyltransferase family protein</fullName>
    </recommendedName>
</protein>
<gene>
    <name evidence="2" type="ORF">AVDCRST_MAG95-1689</name>
</gene>
<keyword evidence="1" id="KW-1133">Transmembrane helix</keyword>
<feature type="transmembrane region" description="Helical" evidence="1">
    <location>
        <begin position="237"/>
        <end position="255"/>
    </location>
</feature>
<feature type="transmembrane region" description="Helical" evidence="1">
    <location>
        <begin position="198"/>
        <end position="216"/>
    </location>
</feature>
<keyword evidence="1" id="KW-0812">Transmembrane</keyword>
<name>A0A6J4IAS9_9BACT</name>
<accession>A0A6J4IAS9</accession>
<feature type="transmembrane region" description="Helical" evidence="1">
    <location>
        <begin position="107"/>
        <end position="126"/>
    </location>
</feature>
<feature type="transmembrane region" description="Helical" evidence="1">
    <location>
        <begin position="36"/>
        <end position="58"/>
    </location>
</feature>
<feature type="transmembrane region" description="Helical" evidence="1">
    <location>
        <begin position="132"/>
        <end position="150"/>
    </location>
</feature>
<feature type="transmembrane region" description="Helical" evidence="1">
    <location>
        <begin position="287"/>
        <end position="307"/>
    </location>
</feature>
<dbReference type="EMBL" id="CADCTJ010000524">
    <property type="protein sequence ID" value="CAA9246934.1"/>
    <property type="molecule type" value="Genomic_DNA"/>
</dbReference>
<feature type="transmembrane region" description="Helical" evidence="1">
    <location>
        <begin position="261"/>
        <end position="280"/>
    </location>
</feature>
<evidence type="ECO:0000313" key="2">
    <source>
        <dbReference type="EMBL" id="CAA9246934.1"/>
    </source>
</evidence>
<feature type="transmembrane region" description="Helical" evidence="1">
    <location>
        <begin position="64"/>
        <end position="86"/>
    </location>
</feature>
<organism evidence="2">
    <name type="scientific">uncultured Adhaeribacter sp</name>
    <dbReference type="NCBI Taxonomy" id="448109"/>
    <lineage>
        <taxon>Bacteria</taxon>
        <taxon>Pseudomonadati</taxon>
        <taxon>Bacteroidota</taxon>
        <taxon>Cytophagia</taxon>
        <taxon>Cytophagales</taxon>
        <taxon>Hymenobacteraceae</taxon>
        <taxon>Adhaeribacter</taxon>
        <taxon>environmental samples</taxon>
    </lineage>
</organism>
<sequence>MALVAGPIIFVFGSPRISWLPNLCMPVFFRTLVRTFLFSNLFIAACAGGLVWQTYLLLHQPPQIWLALLAFFATLFIYNLDSLLPYKFNQRIQLSERKLWVRQHRGFLLVLSGIAALAATSLFLWFAPVYHAWFIAQLVIISLVYSLRIIPRPGGGYLPLRNIPLVKVFLIAYVWSCVTVLLPLLSSGISIFSETGGILFLQRFCFLFALTLLFDIRDWEKDKMTGTLTFPGWVGIRNTKILSLGLLGIFSILTWQTESGFARLALLLSAVAAGAVVIFAHEKRNDYYFLIFADGMMLLQFLLVFLLV</sequence>
<evidence type="ECO:0000256" key="1">
    <source>
        <dbReference type="SAM" id="Phobius"/>
    </source>
</evidence>
<feature type="transmembrane region" description="Helical" evidence="1">
    <location>
        <begin position="170"/>
        <end position="192"/>
    </location>
</feature>
<proteinExistence type="predicted"/>
<reference evidence="2" key="1">
    <citation type="submission" date="2020-02" db="EMBL/GenBank/DDBJ databases">
        <authorList>
            <person name="Meier V. D."/>
        </authorList>
    </citation>
    <scope>NUCLEOTIDE SEQUENCE</scope>
    <source>
        <strain evidence="2">AVDCRST_MAG95</strain>
    </source>
</reference>
<keyword evidence="1" id="KW-0472">Membrane</keyword>
<evidence type="ECO:0008006" key="3">
    <source>
        <dbReference type="Google" id="ProtNLM"/>
    </source>
</evidence>
<dbReference type="AlphaFoldDB" id="A0A6J4IAS9"/>